<dbReference type="Gene3D" id="3.30.70.940">
    <property type="entry name" value="NusG, N-terminal domain"/>
    <property type="match status" value="1"/>
</dbReference>
<dbReference type="FunFam" id="2.30.30.30:FF:000002">
    <property type="entry name" value="Transcription termination/antitermination factor NusG"/>
    <property type="match status" value="1"/>
</dbReference>
<proteinExistence type="inferred from homology"/>
<comment type="caution">
    <text evidence="11">The sequence shown here is derived from an EMBL/GenBank/DDBJ whole genome shotgun (WGS) entry which is preliminary data.</text>
</comment>
<dbReference type="InterPro" id="IPR047050">
    <property type="entry name" value="NGN"/>
</dbReference>
<dbReference type="Proteomes" id="UP000266389">
    <property type="component" value="Unassembled WGS sequence"/>
</dbReference>
<dbReference type="SMART" id="SM00739">
    <property type="entry name" value="KOW"/>
    <property type="match status" value="1"/>
</dbReference>
<dbReference type="InterPro" id="IPR005824">
    <property type="entry name" value="KOW"/>
</dbReference>
<comment type="function">
    <text evidence="5 7">Participates in transcription elongation, termination and antitermination.</text>
</comment>
<dbReference type="InterPro" id="IPR043425">
    <property type="entry name" value="NusG-like"/>
</dbReference>
<feature type="compositionally biased region" description="Basic and acidic residues" evidence="8">
    <location>
        <begin position="1"/>
        <end position="12"/>
    </location>
</feature>
<sequence length="215" mass="24354">MNAHEQEQHQEPEVISQEQASQTSVETTKESVATVKRHPDVKWYAVRTYSGHERKVKEHIDREVEKQGIKEKLPTVHIPYEKFVEVKDGKKKSRTKNAFPGYILIETVLDKQTKSIILDTPSVIGFLGVKDEPTPLRPDEIKRILEDGQEEKRMSIKAPFEVGSTVKITDGPFSSLTGTVQEINPEKMKVKVLIGFFGRSTPTELDFSQVKPISA</sequence>
<keyword evidence="1 5" id="KW-0806">Transcription termination</keyword>
<evidence type="ECO:0000313" key="12">
    <source>
        <dbReference type="Proteomes" id="UP000266389"/>
    </source>
</evidence>
<evidence type="ECO:0000256" key="7">
    <source>
        <dbReference type="RuleBase" id="RU000538"/>
    </source>
</evidence>
<keyword evidence="4 5" id="KW-0804">Transcription</keyword>
<dbReference type="GO" id="GO:0006354">
    <property type="term" value="P:DNA-templated transcription elongation"/>
    <property type="evidence" value="ECO:0007669"/>
    <property type="project" value="UniProtKB-UniRule"/>
</dbReference>
<evidence type="ECO:0000256" key="3">
    <source>
        <dbReference type="ARBA" id="ARBA00023015"/>
    </source>
</evidence>
<keyword evidence="2 5" id="KW-0889">Transcription antitermination</keyword>
<evidence type="ECO:0000256" key="2">
    <source>
        <dbReference type="ARBA" id="ARBA00022814"/>
    </source>
</evidence>
<dbReference type="InterPro" id="IPR036735">
    <property type="entry name" value="NGN_dom_sf"/>
</dbReference>
<dbReference type="InterPro" id="IPR014722">
    <property type="entry name" value="Rib_uL2_dom2"/>
</dbReference>
<evidence type="ECO:0000313" key="11">
    <source>
        <dbReference type="EMBL" id="RFM24326.1"/>
    </source>
</evidence>
<feature type="region of interest" description="Disordered" evidence="8">
    <location>
        <begin position="1"/>
        <end position="33"/>
    </location>
</feature>
<dbReference type="GO" id="GO:0005829">
    <property type="term" value="C:cytosol"/>
    <property type="evidence" value="ECO:0007669"/>
    <property type="project" value="UniProtKB-ARBA"/>
</dbReference>
<feature type="domain" description="KOW" evidence="10">
    <location>
        <begin position="159"/>
        <end position="186"/>
    </location>
</feature>
<evidence type="ECO:0000256" key="8">
    <source>
        <dbReference type="SAM" id="MobiDB-lite"/>
    </source>
</evidence>
<keyword evidence="3 5" id="KW-0805">Transcription regulation</keyword>
<dbReference type="SMART" id="SM00738">
    <property type="entry name" value="NGN"/>
    <property type="match status" value="1"/>
</dbReference>
<dbReference type="AlphaFoldDB" id="A0A395M0N7"/>
<evidence type="ECO:0000256" key="1">
    <source>
        <dbReference type="ARBA" id="ARBA00022472"/>
    </source>
</evidence>
<evidence type="ECO:0000256" key="5">
    <source>
        <dbReference type="HAMAP-Rule" id="MF_00948"/>
    </source>
</evidence>
<evidence type="ECO:0000259" key="9">
    <source>
        <dbReference type="SMART" id="SM00738"/>
    </source>
</evidence>
<dbReference type="InterPro" id="IPR008991">
    <property type="entry name" value="Translation_prot_SH3-like_sf"/>
</dbReference>
<dbReference type="HAMAP" id="MF_00948">
    <property type="entry name" value="NusG"/>
    <property type="match status" value="1"/>
</dbReference>
<comment type="similarity">
    <text evidence="5 7">Belongs to the NusG family.</text>
</comment>
<evidence type="ECO:0000256" key="6">
    <source>
        <dbReference type="NCBIfam" id="TIGR00922"/>
    </source>
</evidence>
<reference evidence="11 12" key="1">
    <citation type="journal article" date="2011" name="ISME J.">
        <title>Community ecology of hot spring cyanobacterial mats: predominant populations and their functional potential.</title>
        <authorList>
            <person name="Klatt C.G."/>
            <person name="Wood J.M."/>
            <person name="Rusch D.B."/>
            <person name="Bateson M.M."/>
            <person name="Hamamura N."/>
            <person name="Heidelberg J.F."/>
            <person name="Grossman A.R."/>
            <person name="Bhaya D."/>
            <person name="Cohan F.M."/>
            <person name="Kuhl M."/>
            <person name="Bryant D.A."/>
            <person name="Ward D.M."/>
        </authorList>
    </citation>
    <scope>NUCLEOTIDE SEQUENCE [LARGE SCALE GENOMIC DNA]</scope>
    <source>
        <strain evidence="11">OS</strain>
    </source>
</reference>
<dbReference type="EMBL" id="PHFL01000042">
    <property type="protein sequence ID" value="RFM24326.1"/>
    <property type="molecule type" value="Genomic_DNA"/>
</dbReference>
<dbReference type="GO" id="GO:0006353">
    <property type="term" value="P:DNA-templated transcription termination"/>
    <property type="evidence" value="ECO:0007669"/>
    <property type="project" value="UniProtKB-UniRule"/>
</dbReference>
<dbReference type="Pfam" id="PF02357">
    <property type="entry name" value="NusG"/>
    <property type="match status" value="1"/>
</dbReference>
<dbReference type="PANTHER" id="PTHR30265">
    <property type="entry name" value="RHO-INTERACTING TRANSCRIPTION TERMINATION FACTOR NUSG"/>
    <property type="match status" value="1"/>
</dbReference>
<protein>
    <recommendedName>
        <fullName evidence="5 6">Transcription termination/antitermination protein NusG</fullName>
    </recommendedName>
</protein>
<dbReference type="PRINTS" id="PR00338">
    <property type="entry name" value="NUSGTNSCPFCT"/>
</dbReference>
<name>A0A395M0N7_9BACT</name>
<dbReference type="GO" id="GO:0031564">
    <property type="term" value="P:transcription antitermination"/>
    <property type="evidence" value="ECO:0007669"/>
    <property type="project" value="UniProtKB-UniRule"/>
</dbReference>
<dbReference type="Gene3D" id="2.30.30.30">
    <property type="match status" value="1"/>
</dbReference>
<dbReference type="SUPFAM" id="SSF82679">
    <property type="entry name" value="N-utilization substance G protein NusG, N-terminal domain"/>
    <property type="match status" value="1"/>
</dbReference>
<feature type="compositionally biased region" description="Polar residues" evidence="8">
    <location>
        <begin position="16"/>
        <end position="26"/>
    </location>
</feature>
<dbReference type="InterPro" id="IPR001062">
    <property type="entry name" value="Transcrpt_antiterm_NusG"/>
</dbReference>
<dbReference type="PANTHER" id="PTHR30265:SF2">
    <property type="entry name" value="TRANSCRIPTION TERMINATION_ANTITERMINATION PROTEIN NUSG"/>
    <property type="match status" value="1"/>
</dbReference>
<accession>A0A395M0N7</accession>
<organism evidence="11 12">
    <name type="scientific">Candidatus Thermochlorobacter aerophilus</name>
    <dbReference type="NCBI Taxonomy" id="1868324"/>
    <lineage>
        <taxon>Bacteria</taxon>
        <taxon>Pseudomonadati</taxon>
        <taxon>Chlorobiota</taxon>
        <taxon>Chlorobiia</taxon>
        <taxon>Chlorobiales</taxon>
        <taxon>Candidatus Thermochlorobacteriaceae</taxon>
        <taxon>Candidatus Thermochlorobacter</taxon>
    </lineage>
</organism>
<gene>
    <name evidence="5 11" type="primary">nusG</name>
    <name evidence="11" type="ORF">D0433_06400</name>
</gene>
<dbReference type="CDD" id="cd06091">
    <property type="entry name" value="KOW_NusG"/>
    <property type="match status" value="1"/>
</dbReference>
<dbReference type="SUPFAM" id="SSF50104">
    <property type="entry name" value="Translation proteins SH3-like domain"/>
    <property type="match status" value="1"/>
</dbReference>
<dbReference type="CDD" id="cd09891">
    <property type="entry name" value="NGN_Bact_1"/>
    <property type="match status" value="1"/>
</dbReference>
<dbReference type="InterPro" id="IPR006645">
    <property type="entry name" value="NGN-like_dom"/>
</dbReference>
<feature type="domain" description="NusG-like N-terminal" evidence="9">
    <location>
        <begin position="40"/>
        <end position="148"/>
    </location>
</feature>
<dbReference type="Pfam" id="PF00467">
    <property type="entry name" value="KOW"/>
    <property type="match status" value="1"/>
</dbReference>
<evidence type="ECO:0000256" key="4">
    <source>
        <dbReference type="ARBA" id="ARBA00023163"/>
    </source>
</evidence>
<dbReference type="GO" id="GO:0032784">
    <property type="term" value="P:regulation of DNA-templated transcription elongation"/>
    <property type="evidence" value="ECO:0007669"/>
    <property type="project" value="InterPro"/>
</dbReference>
<dbReference type="NCBIfam" id="TIGR00922">
    <property type="entry name" value="nusG"/>
    <property type="match status" value="1"/>
</dbReference>
<evidence type="ECO:0000259" key="10">
    <source>
        <dbReference type="SMART" id="SM00739"/>
    </source>
</evidence>